<reference evidence="2 3" key="1">
    <citation type="journal article" date="2014" name="Curr. Biol.">
        <title>The genome of the clonal raider ant Cerapachys biroi.</title>
        <authorList>
            <person name="Oxley P.R."/>
            <person name="Ji L."/>
            <person name="Fetter-Pruneda I."/>
            <person name="McKenzie S.K."/>
            <person name="Li C."/>
            <person name="Hu H."/>
            <person name="Zhang G."/>
            <person name="Kronauer D.J."/>
        </authorList>
    </citation>
    <scope>NUCLEOTIDE SEQUENCE [LARGE SCALE GENOMIC DNA]</scope>
</reference>
<dbReference type="AlphaFoldDB" id="A0A026WCH1"/>
<organism evidence="2 3">
    <name type="scientific">Ooceraea biroi</name>
    <name type="common">Clonal raider ant</name>
    <name type="synonym">Cerapachys biroi</name>
    <dbReference type="NCBI Taxonomy" id="2015173"/>
    <lineage>
        <taxon>Eukaryota</taxon>
        <taxon>Metazoa</taxon>
        <taxon>Ecdysozoa</taxon>
        <taxon>Arthropoda</taxon>
        <taxon>Hexapoda</taxon>
        <taxon>Insecta</taxon>
        <taxon>Pterygota</taxon>
        <taxon>Neoptera</taxon>
        <taxon>Endopterygota</taxon>
        <taxon>Hymenoptera</taxon>
        <taxon>Apocrita</taxon>
        <taxon>Aculeata</taxon>
        <taxon>Formicoidea</taxon>
        <taxon>Formicidae</taxon>
        <taxon>Dorylinae</taxon>
        <taxon>Ooceraea</taxon>
    </lineage>
</organism>
<feature type="compositionally biased region" description="Basic and acidic residues" evidence="1">
    <location>
        <begin position="95"/>
        <end position="104"/>
    </location>
</feature>
<gene>
    <name evidence="2" type="ORF">X777_06882</name>
</gene>
<protein>
    <submittedName>
        <fullName evidence="2">Uncharacterized protein</fullName>
    </submittedName>
</protein>
<name>A0A026WCH1_OOCBI</name>
<feature type="region of interest" description="Disordered" evidence="1">
    <location>
        <begin position="50"/>
        <end position="104"/>
    </location>
</feature>
<feature type="compositionally biased region" description="Polar residues" evidence="1">
    <location>
        <begin position="56"/>
        <end position="67"/>
    </location>
</feature>
<evidence type="ECO:0000313" key="3">
    <source>
        <dbReference type="Proteomes" id="UP000053097"/>
    </source>
</evidence>
<evidence type="ECO:0000313" key="2">
    <source>
        <dbReference type="EMBL" id="EZA53618.1"/>
    </source>
</evidence>
<proteinExistence type="predicted"/>
<sequence length="104" mass="12130">MITTIIRTFCHRSASQPRATESLILITWCHRRRRDRDPLRHLSTLLRRTGVKRSSRSLTYPARSSTTDDPDGSMRRRGPLSMHDRRLVTSHRRAGRESAADSRY</sequence>
<evidence type="ECO:0000256" key="1">
    <source>
        <dbReference type="SAM" id="MobiDB-lite"/>
    </source>
</evidence>
<accession>A0A026WCH1</accession>
<dbReference type="EMBL" id="KK107276">
    <property type="protein sequence ID" value="EZA53618.1"/>
    <property type="molecule type" value="Genomic_DNA"/>
</dbReference>
<dbReference type="Proteomes" id="UP000053097">
    <property type="component" value="Unassembled WGS sequence"/>
</dbReference>
<keyword evidence="3" id="KW-1185">Reference proteome</keyword>